<dbReference type="EMBL" id="VSSQ01102473">
    <property type="protein sequence ID" value="MPN43827.1"/>
    <property type="molecule type" value="Genomic_DNA"/>
</dbReference>
<dbReference type="AlphaFoldDB" id="A0A645HXV2"/>
<comment type="caution">
    <text evidence="1">The sequence shown here is derived from an EMBL/GenBank/DDBJ whole genome shotgun (WGS) entry which is preliminary data.</text>
</comment>
<reference evidence="1" key="1">
    <citation type="submission" date="2019-08" db="EMBL/GenBank/DDBJ databases">
        <authorList>
            <person name="Kucharzyk K."/>
            <person name="Murdoch R.W."/>
            <person name="Higgins S."/>
            <person name="Loffler F."/>
        </authorList>
    </citation>
    <scope>NUCLEOTIDE SEQUENCE</scope>
</reference>
<accession>A0A645HXV2</accession>
<protein>
    <submittedName>
        <fullName evidence="1">Uncharacterized protein</fullName>
    </submittedName>
</protein>
<proteinExistence type="predicted"/>
<evidence type="ECO:0000313" key="1">
    <source>
        <dbReference type="EMBL" id="MPN43827.1"/>
    </source>
</evidence>
<sequence>MVIKLIALAPGLRFPVEQFKNRAIEPPGVPVIQAPLLFHRGQGFGAAVRELGCSAQIHVKHTGRLKLLHSKMTRGLRPPADHIQIPQQLELQAMFHQNRIKHLAAGFIIDDHAPRLPLRSGTNIHAINPPP</sequence>
<organism evidence="1">
    <name type="scientific">bioreactor metagenome</name>
    <dbReference type="NCBI Taxonomy" id="1076179"/>
    <lineage>
        <taxon>unclassified sequences</taxon>
        <taxon>metagenomes</taxon>
        <taxon>ecological metagenomes</taxon>
    </lineage>
</organism>
<gene>
    <name evidence="1" type="ORF">SDC9_191388</name>
</gene>
<name>A0A645HXV2_9ZZZZ</name>